<dbReference type="EMBL" id="JAHRIN010003070">
    <property type="protein sequence ID" value="MEQ2192643.1"/>
    <property type="molecule type" value="Genomic_DNA"/>
</dbReference>
<keyword evidence="1" id="KW-0472">Membrane</keyword>
<keyword evidence="1" id="KW-0812">Transmembrane</keyword>
<keyword evidence="3" id="KW-1185">Reference proteome</keyword>
<name>A0ABV0QAZ6_9TELE</name>
<organism evidence="2 3">
    <name type="scientific">Xenoophorus captivus</name>
    <dbReference type="NCBI Taxonomy" id="1517983"/>
    <lineage>
        <taxon>Eukaryota</taxon>
        <taxon>Metazoa</taxon>
        <taxon>Chordata</taxon>
        <taxon>Craniata</taxon>
        <taxon>Vertebrata</taxon>
        <taxon>Euteleostomi</taxon>
        <taxon>Actinopterygii</taxon>
        <taxon>Neopterygii</taxon>
        <taxon>Teleostei</taxon>
        <taxon>Neoteleostei</taxon>
        <taxon>Acanthomorphata</taxon>
        <taxon>Ovalentaria</taxon>
        <taxon>Atherinomorphae</taxon>
        <taxon>Cyprinodontiformes</taxon>
        <taxon>Goodeidae</taxon>
        <taxon>Xenoophorus</taxon>
    </lineage>
</organism>
<keyword evidence="1" id="KW-1133">Transmembrane helix</keyword>
<sequence length="203" mass="22565">MHPHSMMLPPPCFTVGMVYLGSCAIFVFRQTHSYSYEGLKEHISSNHFFPRLLCPLHLFVSNFNGTSYVFILPMTSFYLFYLGLKARFVECTTNCYTVNGFAHWSCGSAFPPLLPWVTVFTALIVQCISSGRLSCVRKFACGAWAMLLMAYASQECLMSNVGRRVGLVPGQYPFLLASLGLFHKIRLSSGHFGGLGCGAFLPL</sequence>
<feature type="transmembrane region" description="Helical" evidence="1">
    <location>
        <begin position="12"/>
        <end position="29"/>
    </location>
</feature>
<proteinExistence type="predicted"/>
<accession>A0ABV0QAZ6</accession>
<reference evidence="2 3" key="1">
    <citation type="submission" date="2021-06" db="EMBL/GenBank/DDBJ databases">
        <authorList>
            <person name="Palmer J.M."/>
        </authorList>
    </citation>
    <scope>NUCLEOTIDE SEQUENCE [LARGE SCALE GENOMIC DNA]</scope>
    <source>
        <strain evidence="2 3">XC_2019</strain>
        <tissue evidence="2">Muscle</tissue>
    </source>
</reference>
<evidence type="ECO:0000313" key="2">
    <source>
        <dbReference type="EMBL" id="MEQ2192643.1"/>
    </source>
</evidence>
<evidence type="ECO:0000313" key="3">
    <source>
        <dbReference type="Proteomes" id="UP001434883"/>
    </source>
</evidence>
<evidence type="ECO:0000256" key="1">
    <source>
        <dbReference type="SAM" id="Phobius"/>
    </source>
</evidence>
<dbReference type="Proteomes" id="UP001434883">
    <property type="component" value="Unassembled WGS sequence"/>
</dbReference>
<comment type="caution">
    <text evidence="2">The sequence shown here is derived from an EMBL/GenBank/DDBJ whole genome shotgun (WGS) entry which is preliminary data.</text>
</comment>
<gene>
    <name evidence="2" type="ORF">XENOCAPTIV_014844</name>
</gene>
<feature type="transmembrane region" description="Helical" evidence="1">
    <location>
        <begin position="65"/>
        <end position="84"/>
    </location>
</feature>
<protein>
    <submittedName>
        <fullName evidence="2">Uncharacterized protein</fullName>
    </submittedName>
</protein>